<dbReference type="NCBIfam" id="TIGR04433">
    <property type="entry name" value="UrcA_uranyl"/>
    <property type="match status" value="1"/>
</dbReference>
<keyword evidence="3" id="KW-1185">Reference proteome</keyword>
<protein>
    <recommendedName>
        <fullName evidence="4">UrcA family protein</fullName>
    </recommendedName>
</protein>
<comment type="caution">
    <text evidence="2">The sequence shown here is derived from an EMBL/GenBank/DDBJ whole genome shotgun (WGS) entry which is preliminary data.</text>
</comment>
<dbReference type="STRING" id="76947.GCA_002080435_01711"/>
<feature type="signal peptide" evidence="1">
    <location>
        <begin position="1"/>
        <end position="23"/>
    </location>
</feature>
<dbReference type="RefSeq" id="WP_037468797.1">
    <property type="nucleotide sequence ID" value="NZ_BCZD01000015.1"/>
</dbReference>
<evidence type="ECO:0000313" key="2">
    <source>
        <dbReference type="EMBL" id="KFG88451.1"/>
    </source>
</evidence>
<reference evidence="2" key="1">
    <citation type="submission" date="2014-08" db="EMBL/GenBank/DDBJ databases">
        <title>Draft genome sequences of Sphingobium herbicidovorans.</title>
        <authorList>
            <person name="Gan H.M."/>
            <person name="Gan H.Y."/>
            <person name="Savka M.A."/>
        </authorList>
    </citation>
    <scope>NUCLEOTIDE SEQUENCE [LARGE SCALE GENOMIC DNA]</scope>
    <source>
        <strain evidence="2">NBRC 16415</strain>
    </source>
</reference>
<name>A0A086P4Y3_SPHHM</name>
<dbReference type="InterPro" id="IPR030972">
    <property type="entry name" value="UrcA_uranyl"/>
</dbReference>
<evidence type="ECO:0000256" key="1">
    <source>
        <dbReference type="SAM" id="SignalP"/>
    </source>
</evidence>
<dbReference type="OrthoDB" id="7475043at2"/>
<keyword evidence="1" id="KW-0732">Signal</keyword>
<evidence type="ECO:0000313" key="3">
    <source>
        <dbReference type="Proteomes" id="UP000024284"/>
    </source>
</evidence>
<evidence type="ECO:0008006" key="4">
    <source>
        <dbReference type="Google" id="ProtNLM"/>
    </source>
</evidence>
<gene>
    <name evidence="2" type="ORF">BV98_003636</name>
</gene>
<organism evidence="2 3">
    <name type="scientific">Sphingobium herbicidovorans (strain ATCC 700291 / DSM 11019 / CCUG 56400 / KCTC 2939 / LMG 18315 / NBRC 16415 / MH)</name>
    <name type="common">Sphingomonas herbicidovorans</name>
    <dbReference type="NCBI Taxonomy" id="1219045"/>
    <lineage>
        <taxon>Bacteria</taxon>
        <taxon>Pseudomonadati</taxon>
        <taxon>Pseudomonadota</taxon>
        <taxon>Alphaproteobacteria</taxon>
        <taxon>Sphingomonadales</taxon>
        <taxon>Sphingomonadaceae</taxon>
        <taxon>Sphingobium</taxon>
    </lineage>
</organism>
<dbReference type="PATRIC" id="fig|1219045.3.peg.3692"/>
<proteinExistence type="predicted"/>
<accession>A0A086P4Y3</accession>
<dbReference type="Proteomes" id="UP000024284">
    <property type="component" value="Unassembled WGS sequence"/>
</dbReference>
<dbReference type="EMBL" id="JFZA02000060">
    <property type="protein sequence ID" value="KFG88451.1"/>
    <property type="molecule type" value="Genomic_DNA"/>
</dbReference>
<dbReference type="AlphaFoldDB" id="A0A086P4Y3"/>
<sequence>MTRKTMVALAAAMTFALPASALALSNDMDVIVDGRSGTETRSITVSVADLNLASSRGARLADSRINRAAKEVCGWMNGSIQQPTREFRNCYGAALDDARGDLDALAQAQRQG</sequence>
<dbReference type="eggNOG" id="ENOG5030VD7">
    <property type="taxonomic scope" value="Bacteria"/>
</dbReference>
<feature type="chain" id="PRO_5005161984" description="UrcA family protein" evidence="1">
    <location>
        <begin position="24"/>
        <end position="112"/>
    </location>
</feature>